<proteinExistence type="predicted"/>
<reference evidence="2 3" key="1">
    <citation type="submission" date="2018-08" db="EMBL/GenBank/DDBJ databases">
        <title>Recombination of ecologically and evolutionarily significant loci maintains genetic cohesion in the Pseudomonas syringae species complex.</title>
        <authorList>
            <person name="Dillon M."/>
            <person name="Thakur S."/>
            <person name="Almeida R.N.D."/>
            <person name="Weir B.S."/>
            <person name="Guttman D.S."/>
        </authorList>
    </citation>
    <scope>NUCLEOTIDE SEQUENCE [LARGE SCALE GENOMIC DNA]</scope>
    <source>
        <strain evidence="2 3">ICMP 4388</strain>
    </source>
</reference>
<evidence type="ECO:0000256" key="1">
    <source>
        <dbReference type="SAM" id="Phobius"/>
    </source>
</evidence>
<sequence>MPEEDRIMNKPLSDLQLNQWRDSNDSQEHSTSLALYLIAVPLFILAALLILNGLFSESLSSVAIGVIGLVAALGFQRQNAARAARKP</sequence>
<evidence type="ECO:0000313" key="3">
    <source>
        <dbReference type="Proteomes" id="UP000274541"/>
    </source>
</evidence>
<feature type="transmembrane region" description="Helical" evidence="1">
    <location>
        <begin position="58"/>
        <end position="75"/>
    </location>
</feature>
<dbReference type="EMBL" id="RBPX01000354">
    <property type="protein sequence ID" value="RMO58444.1"/>
    <property type="molecule type" value="Genomic_DNA"/>
</dbReference>
<feature type="transmembrane region" description="Helical" evidence="1">
    <location>
        <begin position="33"/>
        <end position="52"/>
    </location>
</feature>
<evidence type="ECO:0000313" key="2">
    <source>
        <dbReference type="EMBL" id="RMO58444.1"/>
    </source>
</evidence>
<dbReference type="Proteomes" id="UP000274541">
    <property type="component" value="Unassembled WGS sequence"/>
</dbReference>
<dbReference type="AlphaFoldDB" id="A0A0Q0CC87"/>
<comment type="caution">
    <text evidence="2">The sequence shown here is derived from an EMBL/GenBank/DDBJ whole genome shotgun (WGS) entry which is preliminary data.</text>
</comment>
<keyword evidence="1" id="KW-0812">Transmembrane</keyword>
<accession>A0A0Q0CC87</accession>
<keyword evidence="1" id="KW-1133">Transmembrane helix</keyword>
<keyword evidence="1" id="KW-0472">Membrane</keyword>
<name>A0A0Q0CC87_PSEAP</name>
<protein>
    <submittedName>
        <fullName evidence="2">Putative phage terminase, small subunit</fullName>
    </submittedName>
</protein>
<organism evidence="2 3">
    <name type="scientific">Pseudomonas syringae pv. aptata</name>
    <dbReference type="NCBI Taxonomy" id="83167"/>
    <lineage>
        <taxon>Bacteria</taxon>
        <taxon>Pseudomonadati</taxon>
        <taxon>Pseudomonadota</taxon>
        <taxon>Gammaproteobacteria</taxon>
        <taxon>Pseudomonadales</taxon>
        <taxon>Pseudomonadaceae</taxon>
        <taxon>Pseudomonas</taxon>
        <taxon>Pseudomonas syringae</taxon>
    </lineage>
</organism>
<gene>
    <name evidence="2" type="ORF">ALQ37_01440</name>
</gene>